<dbReference type="Pfam" id="PF09810">
    <property type="entry name" value="Exo5"/>
    <property type="match status" value="2"/>
</dbReference>
<comment type="caution">
    <text evidence="3">The sequence shown here is derived from an EMBL/GenBank/DDBJ whole genome shotgun (WGS) entry which is preliminary data.</text>
</comment>
<dbReference type="AlphaFoldDB" id="A0A8H5HKW8"/>
<accession>A0A8H5HKW8</accession>
<name>A0A8H5HKW8_9AGAR</name>
<organism evidence="3 4">
    <name type="scientific">Tricholomella constricta</name>
    <dbReference type="NCBI Taxonomy" id="117010"/>
    <lineage>
        <taxon>Eukaryota</taxon>
        <taxon>Fungi</taxon>
        <taxon>Dikarya</taxon>
        <taxon>Basidiomycota</taxon>
        <taxon>Agaricomycotina</taxon>
        <taxon>Agaricomycetes</taxon>
        <taxon>Agaricomycetidae</taxon>
        <taxon>Agaricales</taxon>
        <taxon>Tricholomatineae</taxon>
        <taxon>Lyophyllaceae</taxon>
        <taxon>Tricholomella</taxon>
    </lineage>
</organism>
<dbReference type="GO" id="GO:0045145">
    <property type="term" value="F:single-stranded DNA 5'-3' DNA exonuclease activity"/>
    <property type="evidence" value="ECO:0007669"/>
    <property type="project" value="InterPro"/>
</dbReference>
<feature type="region of interest" description="Disordered" evidence="2">
    <location>
        <begin position="224"/>
        <end position="284"/>
    </location>
</feature>
<dbReference type="InterPro" id="IPR003903">
    <property type="entry name" value="UIM_dom"/>
</dbReference>
<keyword evidence="4" id="KW-1185">Reference proteome</keyword>
<dbReference type="PANTHER" id="PTHR14464">
    <property type="entry name" value="EXONUCLEASE V"/>
    <property type="match status" value="1"/>
</dbReference>
<dbReference type="GO" id="GO:0036297">
    <property type="term" value="P:interstrand cross-link repair"/>
    <property type="evidence" value="ECO:0007669"/>
    <property type="project" value="TreeGrafter"/>
</dbReference>
<dbReference type="PROSITE" id="PS50330">
    <property type="entry name" value="UIM"/>
    <property type="match status" value="1"/>
</dbReference>
<protein>
    <submittedName>
        <fullName evidence="3">Uncharacterized protein</fullName>
    </submittedName>
</protein>
<reference evidence="3 4" key="1">
    <citation type="journal article" date="2020" name="ISME J.">
        <title>Uncovering the hidden diversity of litter-decomposition mechanisms in mushroom-forming fungi.</title>
        <authorList>
            <person name="Floudas D."/>
            <person name="Bentzer J."/>
            <person name="Ahren D."/>
            <person name="Johansson T."/>
            <person name="Persson P."/>
            <person name="Tunlid A."/>
        </authorList>
    </citation>
    <scope>NUCLEOTIDE SEQUENCE [LARGE SCALE GENOMIC DNA]</scope>
    <source>
        <strain evidence="3 4">CBS 661.87</strain>
    </source>
</reference>
<feature type="region of interest" description="Disordered" evidence="2">
    <location>
        <begin position="28"/>
        <end position="49"/>
    </location>
</feature>
<evidence type="ECO:0000256" key="1">
    <source>
        <dbReference type="ARBA" id="ARBA00009797"/>
    </source>
</evidence>
<evidence type="ECO:0000313" key="4">
    <source>
        <dbReference type="Proteomes" id="UP000565441"/>
    </source>
</evidence>
<gene>
    <name evidence="3" type="ORF">D9615_001136</name>
</gene>
<dbReference type="Proteomes" id="UP000565441">
    <property type="component" value="Unassembled WGS sequence"/>
</dbReference>
<dbReference type="InterPro" id="IPR019190">
    <property type="entry name" value="EXOV"/>
</dbReference>
<dbReference type="EMBL" id="JAACJP010000004">
    <property type="protein sequence ID" value="KAF5385244.1"/>
    <property type="molecule type" value="Genomic_DNA"/>
</dbReference>
<dbReference type="GO" id="GO:0005634">
    <property type="term" value="C:nucleus"/>
    <property type="evidence" value="ECO:0007669"/>
    <property type="project" value="TreeGrafter"/>
</dbReference>
<sequence length="628" mass="70324">MSNASDDEYAAFDFSEFTAEDLQQIDADIARKAQGGPQITIELEPEPEPSAVDITVSQPPELAVASSSKAAGKQRATADAVPSPLEHFRYGVLSVTDLASLAWCEVQVDYGLRQRRSRPVAMRPASFVSAQGKEIFVEKAVAEQNEQITKQGRAVHKHLEHEIRPKELQVDVTSEEERWALRLVNMLASLDCIVLEGFTREMPVFGILQAQVVVGVIDEVVRRPQTKSTPQKRPHGSSPATPKSKKPRRSPSPSQPLITEFLPGSQKDKISASNGDSEPSEIEGTSAPLLDETSVDSPPSQNILHLIDTKTRRTKTLPSHEDTLPSRIQLMLYYRLLLDLTSTSSPFDFASFWRRLDVNPSASFSNTFLVQAGLITEDDRWSFSCLNDLAQSWVQMVQALDVAGIDTALQIIYRLQPRGYRRKFKNKDKGRARAQNSLVAQEDLDLARAIEASLLNVSRDPSREFNTPDILEPDTNGVIPLITSVEDAALVVEDPPKAPKPKAVSSEMEATSTSIDRPISTEGAYPLLHDNSDDDLEIHDMPIIGTMEFKYEEPMLNNHLVRALQWWNGYREPQGVSLEDSRRCRWVWLLIKAYLPLIPVPSSCEYENHCEWREKKALEIKERAQGRK</sequence>
<evidence type="ECO:0000256" key="2">
    <source>
        <dbReference type="SAM" id="MobiDB-lite"/>
    </source>
</evidence>
<dbReference type="PANTHER" id="PTHR14464:SF4">
    <property type="entry name" value="EXONUCLEASE V"/>
    <property type="match status" value="1"/>
</dbReference>
<proteinExistence type="inferred from homology"/>
<dbReference type="OrthoDB" id="354769at2759"/>
<comment type="similarity">
    <text evidence="1">Belongs to the EXO5 family.</text>
</comment>
<dbReference type="GO" id="GO:0005739">
    <property type="term" value="C:mitochondrion"/>
    <property type="evidence" value="ECO:0007669"/>
    <property type="project" value="TreeGrafter"/>
</dbReference>
<evidence type="ECO:0000313" key="3">
    <source>
        <dbReference type="EMBL" id="KAF5385244.1"/>
    </source>
</evidence>